<keyword evidence="4" id="KW-0808">Transferase</keyword>
<dbReference type="InterPro" id="IPR036890">
    <property type="entry name" value="HATPase_C_sf"/>
</dbReference>
<dbReference type="AlphaFoldDB" id="A0A347UAI0"/>
<dbReference type="NCBIfam" id="TIGR00229">
    <property type="entry name" value="sensory_box"/>
    <property type="match status" value="1"/>
</dbReference>
<dbReference type="SUPFAM" id="SSF47384">
    <property type="entry name" value="Homodimeric domain of signal transducing histidine kinase"/>
    <property type="match status" value="1"/>
</dbReference>
<dbReference type="InterPro" id="IPR001610">
    <property type="entry name" value="PAC"/>
</dbReference>
<evidence type="ECO:0000259" key="7">
    <source>
        <dbReference type="PROSITE" id="PS50109"/>
    </source>
</evidence>
<dbReference type="Gene3D" id="3.30.565.10">
    <property type="entry name" value="Histidine kinase-like ATPase, C-terminal domain"/>
    <property type="match status" value="1"/>
</dbReference>
<dbReference type="SUPFAM" id="SSF55785">
    <property type="entry name" value="PYP-like sensor domain (PAS domain)"/>
    <property type="match status" value="2"/>
</dbReference>
<dbReference type="InterPro" id="IPR035965">
    <property type="entry name" value="PAS-like_dom_sf"/>
</dbReference>
<proteinExistence type="predicted"/>
<accession>A0A347UAI0</accession>
<feature type="domain" description="PAC" evidence="8">
    <location>
        <begin position="95"/>
        <end position="147"/>
    </location>
</feature>
<evidence type="ECO:0000259" key="8">
    <source>
        <dbReference type="PROSITE" id="PS50113"/>
    </source>
</evidence>
<dbReference type="InterPro" id="IPR052162">
    <property type="entry name" value="Sensor_kinase/Photoreceptor"/>
</dbReference>
<dbReference type="InterPro" id="IPR000700">
    <property type="entry name" value="PAS-assoc_C"/>
</dbReference>
<keyword evidence="3" id="KW-0597">Phosphoprotein</keyword>
<evidence type="ECO:0000256" key="3">
    <source>
        <dbReference type="ARBA" id="ARBA00022553"/>
    </source>
</evidence>
<dbReference type="Gene3D" id="1.10.287.130">
    <property type="match status" value="1"/>
</dbReference>
<comment type="catalytic activity">
    <reaction evidence="1">
        <text>ATP + protein L-histidine = ADP + protein N-phospho-L-histidine.</text>
        <dbReference type="EC" id="2.7.13.3"/>
    </reaction>
</comment>
<dbReference type="Pfam" id="PF08447">
    <property type="entry name" value="PAS_3"/>
    <property type="match status" value="1"/>
</dbReference>
<dbReference type="GO" id="GO:0000155">
    <property type="term" value="F:phosphorelay sensor kinase activity"/>
    <property type="evidence" value="ECO:0007669"/>
    <property type="project" value="InterPro"/>
</dbReference>
<keyword evidence="6" id="KW-0175">Coiled coil</keyword>
<dbReference type="Proteomes" id="UP000262582">
    <property type="component" value="Chromosome"/>
</dbReference>
<dbReference type="PROSITE" id="PS50113">
    <property type="entry name" value="PAC"/>
    <property type="match status" value="1"/>
</dbReference>
<protein>
    <recommendedName>
        <fullName evidence="2">histidine kinase</fullName>
        <ecNumber evidence="2">2.7.13.3</ecNumber>
    </recommendedName>
</protein>
<dbReference type="InterPro" id="IPR003594">
    <property type="entry name" value="HATPase_dom"/>
</dbReference>
<organism evidence="10 12">
    <name type="scientific">Arcobacter ellisii</name>
    <dbReference type="NCBI Taxonomy" id="913109"/>
    <lineage>
        <taxon>Bacteria</taxon>
        <taxon>Pseudomonadati</taxon>
        <taxon>Campylobacterota</taxon>
        <taxon>Epsilonproteobacteria</taxon>
        <taxon>Campylobacterales</taxon>
        <taxon>Arcobacteraceae</taxon>
        <taxon>Arcobacter</taxon>
    </lineage>
</organism>
<evidence type="ECO:0000256" key="6">
    <source>
        <dbReference type="SAM" id="Coils"/>
    </source>
</evidence>
<name>A0A347UAI0_9BACT</name>
<dbReference type="KEGG" id="aell:AELL_2226"/>
<reference evidence="9 11" key="2">
    <citation type="submission" date="2018-08" db="EMBL/GenBank/DDBJ databases">
        <title>Complete genome of the Arcobacter ellisii type strain LMG 26155.</title>
        <authorList>
            <person name="Miller W.G."/>
            <person name="Yee E."/>
            <person name="Bono J.L."/>
        </authorList>
    </citation>
    <scope>NUCLEOTIDE SEQUENCE [LARGE SCALE GENOMIC DNA]</scope>
    <source>
        <strain evidence="9 11">LMG 26155</strain>
    </source>
</reference>
<dbReference type="InterPro" id="IPR005467">
    <property type="entry name" value="His_kinase_dom"/>
</dbReference>
<dbReference type="EMBL" id="CP032097">
    <property type="protein sequence ID" value="AXX95858.1"/>
    <property type="molecule type" value="Genomic_DNA"/>
</dbReference>
<gene>
    <name evidence="9" type="ORF">AELL_2226</name>
    <name evidence="10" type="ORF">CP962_10125</name>
</gene>
<dbReference type="Gene3D" id="3.30.450.20">
    <property type="entry name" value="PAS domain"/>
    <property type="match status" value="2"/>
</dbReference>
<reference evidence="10 12" key="1">
    <citation type="submission" date="2017-09" db="EMBL/GenBank/DDBJ databases">
        <title>Genomics of the genus Arcobacter.</title>
        <authorList>
            <person name="Perez-Cataluna A."/>
            <person name="Figueras M.J."/>
            <person name="Salas-Masso N."/>
        </authorList>
    </citation>
    <scope>NUCLEOTIDE SEQUENCE [LARGE SCALE GENOMIC DNA]</scope>
    <source>
        <strain evidence="10 12">CECT 7837</strain>
    </source>
</reference>
<dbReference type="SUPFAM" id="SSF55874">
    <property type="entry name" value="ATPase domain of HSP90 chaperone/DNA topoisomerase II/histidine kinase"/>
    <property type="match status" value="1"/>
</dbReference>
<dbReference type="PRINTS" id="PR00344">
    <property type="entry name" value="BCTRLSENSOR"/>
</dbReference>
<evidence type="ECO:0000256" key="4">
    <source>
        <dbReference type="ARBA" id="ARBA00022679"/>
    </source>
</evidence>
<dbReference type="OrthoDB" id="5522918at2"/>
<dbReference type="Pfam" id="PF02518">
    <property type="entry name" value="HATPase_c"/>
    <property type="match status" value="1"/>
</dbReference>
<sequence>MNQKHYLETELYEMIQKDSTIFNFLEKNSLDGIWYWDMENPQNEWLSPRFWEVLGYEAEEKKHLVSEWQELIFPEDLEKTIENFNKHYEDLNHPYDQIVRYRHKDGHTVWIRCRGSILRDKNQKPIRMIGVHNDVTVQKYNEEKLLKRTDELKAILDSSLSGIMAFENFYDKNGEIIDFIFTMSNKEACRIVNLSEEQLLGQRLSKIHSGNFKPLDSLGGRTLFDIYKEVVLTGESKSLEFYFEGDGIKDWFRNKAVKFNHGFVCTFEVVTQEKLFQEKLEKKVKEEVEKQNKQEKILIQQSKMAAMGEMIGAIAHNWRQPLNTVSLLCLALTTKFDNSKLDKNYLNKWIEKINKQVNFMSQTIDDFKNFYKPKEEFKKIFLKEVILKVASLVNFEFKINNIQIKVDIHPSISFICLENQLQQAIINILVNAKEAIINRDIKNGIILISAKRKNSSIELLIQDNGGGVENEEILKSMFEPYFTTKLQSHGTGIGLYMTKIIIEQNLGGKIKVKNLNDGLIFKIKLPILVI</sequence>
<dbReference type="InterPro" id="IPR036097">
    <property type="entry name" value="HisK_dim/P_sf"/>
</dbReference>
<dbReference type="EC" id="2.7.13.3" evidence="2"/>
<dbReference type="SMART" id="SM00086">
    <property type="entry name" value="PAC"/>
    <property type="match status" value="1"/>
</dbReference>
<dbReference type="InterPro" id="IPR004358">
    <property type="entry name" value="Sig_transdc_His_kin-like_C"/>
</dbReference>
<evidence type="ECO:0000256" key="2">
    <source>
        <dbReference type="ARBA" id="ARBA00012438"/>
    </source>
</evidence>
<dbReference type="RefSeq" id="WP_118918020.1">
    <property type="nucleotide sequence ID" value="NZ_CP032097.1"/>
</dbReference>
<evidence type="ECO:0000256" key="5">
    <source>
        <dbReference type="ARBA" id="ARBA00022777"/>
    </source>
</evidence>
<dbReference type="CDD" id="cd00130">
    <property type="entry name" value="PAS"/>
    <property type="match status" value="1"/>
</dbReference>
<feature type="coiled-coil region" evidence="6">
    <location>
        <begin position="277"/>
        <end position="305"/>
    </location>
</feature>
<dbReference type="PANTHER" id="PTHR43304:SF1">
    <property type="entry name" value="PAC DOMAIN-CONTAINING PROTEIN"/>
    <property type="match status" value="1"/>
</dbReference>
<dbReference type="PROSITE" id="PS50109">
    <property type="entry name" value="HIS_KIN"/>
    <property type="match status" value="1"/>
</dbReference>
<keyword evidence="5 9" id="KW-0418">Kinase</keyword>
<evidence type="ECO:0000313" key="12">
    <source>
        <dbReference type="Proteomes" id="UP000290588"/>
    </source>
</evidence>
<evidence type="ECO:0000313" key="11">
    <source>
        <dbReference type="Proteomes" id="UP000262582"/>
    </source>
</evidence>
<dbReference type="InterPro" id="IPR013655">
    <property type="entry name" value="PAS_fold_3"/>
</dbReference>
<keyword evidence="11" id="KW-1185">Reference proteome</keyword>
<dbReference type="PANTHER" id="PTHR43304">
    <property type="entry name" value="PHYTOCHROME-LIKE PROTEIN CPH1"/>
    <property type="match status" value="1"/>
</dbReference>
<dbReference type="InterPro" id="IPR000014">
    <property type="entry name" value="PAS"/>
</dbReference>
<dbReference type="Proteomes" id="UP000290588">
    <property type="component" value="Unassembled WGS sequence"/>
</dbReference>
<evidence type="ECO:0000313" key="9">
    <source>
        <dbReference type="EMBL" id="AXX95858.1"/>
    </source>
</evidence>
<dbReference type="EMBL" id="NXIG01000010">
    <property type="protein sequence ID" value="RXI29718.1"/>
    <property type="molecule type" value="Genomic_DNA"/>
</dbReference>
<evidence type="ECO:0000256" key="1">
    <source>
        <dbReference type="ARBA" id="ARBA00000085"/>
    </source>
</evidence>
<dbReference type="SMART" id="SM00387">
    <property type="entry name" value="HATPase_c"/>
    <property type="match status" value="1"/>
</dbReference>
<evidence type="ECO:0000313" key="10">
    <source>
        <dbReference type="EMBL" id="RXI29718.1"/>
    </source>
</evidence>
<feature type="domain" description="Histidine kinase" evidence="7">
    <location>
        <begin position="313"/>
        <end position="529"/>
    </location>
</feature>